<dbReference type="CDD" id="cd02929">
    <property type="entry name" value="TMADH_HD_FMN"/>
    <property type="match status" value="1"/>
</dbReference>
<dbReference type="InterPro" id="IPR054428">
    <property type="entry name" value="TMADH/DMDH/HD_second_a-b"/>
</dbReference>
<evidence type="ECO:0000256" key="9">
    <source>
        <dbReference type="ARBA" id="ARBA00023014"/>
    </source>
</evidence>
<accession>A0A2W2BYY6</accession>
<comment type="caution">
    <text evidence="12">The sequence shown here is derived from an EMBL/GenBank/DDBJ whole genome shotgun (WGS) entry which is preliminary data.</text>
</comment>
<evidence type="ECO:0000256" key="4">
    <source>
        <dbReference type="ARBA" id="ARBA00022630"/>
    </source>
</evidence>
<dbReference type="Pfam" id="PF22620">
    <property type="entry name" value="OYE-like_second_a-b"/>
    <property type="match status" value="1"/>
</dbReference>
<dbReference type="SUPFAM" id="SSF51395">
    <property type="entry name" value="FMN-linked oxidoreductases"/>
    <property type="match status" value="1"/>
</dbReference>
<dbReference type="Pfam" id="PF13450">
    <property type="entry name" value="NAD_binding_8"/>
    <property type="match status" value="1"/>
</dbReference>
<evidence type="ECO:0000256" key="5">
    <source>
        <dbReference type="ARBA" id="ARBA00022643"/>
    </source>
</evidence>
<comment type="cofactor">
    <cofactor evidence="2">
        <name>[4Fe-4S] cluster</name>
        <dbReference type="ChEBI" id="CHEBI:49883"/>
    </cofactor>
</comment>
<evidence type="ECO:0000256" key="1">
    <source>
        <dbReference type="ARBA" id="ARBA00001917"/>
    </source>
</evidence>
<evidence type="ECO:0000256" key="2">
    <source>
        <dbReference type="ARBA" id="ARBA00001966"/>
    </source>
</evidence>
<feature type="domain" description="TMADH/DMDH/HD second alpha/beta" evidence="11">
    <location>
        <begin position="507"/>
        <end position="601"/>
    </location>
</feature>
<evidence type="ECO:0000313" key="12">
    <source>
        <dbReference type="EMBL" id="PZF78676.1"/>
    </source>
</evidence>
<evidence type="ECO:0000259" key="10">
    <source>
        <dbReference type="Pfam" id="PF00724"/>
    </source>
</evidence>
<keyword evidence="9" id="KW-0411">Iron-sulfur</keyword>
<dbReference type="Gene3D" id="3.40.50.720">
    <property type="entry name" value="NAD(P)-binding Rossmann-like Domain"/>
    <property type="match status" value="1"/>
</dbReference>
<dbReference type="InterPro" id="IPR051793">
    <property type="entry name" value="NADH:flavin_oxidoreductase"/>
</dbReference>
<dbReference type="PRINTS" id="PR00419">
    <property type="entry name" value="ADXRDTASE"/>
</dbReference>
<organism evidence="12 13">
    <name type="scientific">Aestuariivirga litoralis</name>
    <dbReference type="NCBI Taxonomy" id="2650924"/>
    <lineage>
        <taxon>Bacteria</taxon>
        <taxon>Pseudomonadati</taxon>
        <taxon>Pseudomonadota</taxon>
        <taxon>Alphaproteobacteria</taxon>
        <taxon>Hyphomicrobiales</taxon>
        <taxon>Aestuariivirgaceae</taxon>
        <taxon>Aestuariivirga</taxon>
    </lineage>
</organism>
<keyword evidence="4" id="KW-0285">Flavoprotein</keyword>
<evidence type="ECO:0000256" key="3">
    <source>
        <dbReference type="ARBA" id="ARBA00011048"/>
    </source>
</evidence>
<reference evidence="13" key="1">
    <citation type="submission" date="2018-06" db="EMBL/GenBank/DDBJ databases">
        <title>Aestuariibacter litoralis strain KCTC 52945T.</title>
        <authorList>
            <person name="Li X."/>
            <person name="Salam N."/>
            <person name="Li J.-L."/>
            <person name="Chen Y.-M."/>
            <person name="Yang Z.-W."/>
            <person name="Zhang L.-Y."/>
            <person name="Han M.-X."/>
            <person name="Xiao M."/>
            <person name="Li W.-J."/>
        </authorList>
    </citation>
    <scope>NUCLEOTIDE SEQUENCE [LARGE SCALE GENOMIC DNA]</scope>
    <source>
        <strain evidence="13">KCTC 52945</strain>
    </source>
</reference>
<dbReference type="GO" id="GO:0010181">
    <property type="term" value="F:FMN binding"/>
    <property type="evidence" value="ECO:0007669"/>
    <property type="project" value="InterPro"/>
</dbReference>
<keyword evidence="7" id="KW-0560">Oxidoreductase</keyword>
<dbReference type="PANTHER" id="PTHR42917">
    <property type="entry name" value="2,4-DIENOYL-COA REDUCTASE"/>
    <property type="match status" value="1"/>
</dbReference>
<dbReference type="RefSeq" id="WP_111196004.1">
    <property type="nucleotide sequence ID" value="NZ_QKVK01000001.1"/>
</dbReference>
<comment type="cofactor">
    <cofactor evidence="1">
        <name>FMN</name>
        <dbReference type="ChEBI" id="CHEBI:58210"/>
    </cofactor>
</comment>
<gene>
    <name evidence="12" type="ORF">DK847_02410</name>
</gene>
<dbReference type="Pfam" id="PF00724">
    <property type="entry name" value="Oxidored_FMN"/>
    <property type="match status" value="1"/>
</dbReference>
<evidence type="ECO:0000259" key="11">
    <source>
        <dbReference type="Pfam" id="PF22620"/>
    </source>
</evidence>
<dbReference type="AlphaFoldDB" id="A0A2W2BYY6"/>
<keyword evidence="8" id="KW-0408">Iron</keyword>
<dbReference type="InterPro" id="IPR001155">
    <property type="entry name" value="OxRdtase_FMN_N"/>
</dbReference>
<evidence type="ECO:0000256" key="7">
    <source>
        <dbReference type="ARBA" id="ARBA00023002"/>
    </source>
</evidence>
<dbReference type="InterPro" id="IPR036188">
    <property type="entry name" value="FAD/NAD-bd_sf"/>
</dbReference>
<dbReference type="Gene3D" id="3.20.20.70">
    <property type="entry name" value="Aldolase class I"/>
    <property type="match status" value="1"/>
</dbReference>
<proteinExistence type="inferred from homology"/>
<dbReference type="InterPro" id="IPR037348">
    <property type="entry name" value="TMADH/DMDH_FMN-bd"/>
</dbReference>
<dbReference type="GO" id="GO:0046872">
    <property type="term" value="F:metal ion binding"/>
    <property type="evidence" value="ECO:0007669"/>
    <property type="project" value="UniProtKB-KW"/>
</dbReference>
<dbReference type="SUPFAM" id="SSF51905">
    <property type="entry name" value="FAD/NAD(P)-binding domain"/>
    <property type="match status" value="1"/>
</dbReference>
<dbReference type="EMBL" id="QKVK01000001">
    <property type="protein sequence ID" value="PZF78676.1"/>
    <property type="molecule type" value="Genomic_DNA"/>
</dbReference>
<dbReference type="InterPro" id="IPR013785">
    <property type="entry name" value="Aldolase_TIM"/>
</dbReference>
<keyword evidence="6" id="KW-0479">Metal-binding</keyword>
<evidence type="ECO:0000256" key="8">
    <source>
        <dbReference type="ARBA" id="ARBA00023004"/>
    </source>
</evidence>
<comment type="similarity">
    <text evidence="3">In the N-terminal section; belongs to the NADH:flavin oxidoreductase/NADH oxidase family.</text>
</comment>
<evidence type="ECO:0000256" key="6">
    <source>
        <dbReference type="ARBA" id="ARBA00022723"/>
    </source>
</evidence>
<evidence type="ECO:0000313" key="13">
    <source>
        <dbReference type="Proteomes" id="UP000248795"/>
    </source>
</evidence>
<keyword evidence="13" id="KW-1185">Reference proteome</keyword>
<dbReference type="GO" id="GO:0016491">
    <property type="term" value="F:oxidoreductase activity"/>
    <property type="evidence" value="ECO:0007669"/>
    <property type="project" value="UniProtKB-KW"/>
</dbReference>
<dbReference type="PANTHER" id="PTHR42917:SF2">
    <property type="entry name" value="2,4-DIENOYL-COA REDUCTASE [(2E)-ENOYL-COA-PRODUCING]"/>
    <property type="match status" value="1"/>
</dbReference>
<protein>
    <submittedName>
        <fullName evidence="12">NADH:flavin oxidoreductase</fullName>
    </submittedName>
</protein>
<dbReference type="SUPFAM" id="SSF51971">
    <property type="entry name" value="Nucleotide-binding domain"/>
    <property type="match status" value="1"/>
</dbReference>
<sequence length="682" mass="74880">MTRDPRYDILFEPVRIGPVVARNRFYQVPHCNGMGYRDASALAAMRGMKAEGGWAVVCTEMVEIHHTADVSPYVELRLWSDHDIPMLARIAEKVHEHGSLAGIELCHSGYTANNLWTREVPMAASPMPTASYFNDPIQARGMDKEDIRNLRRAHRKAALRSKQAGFDLVYVYAGHGLGIFQHFLSRATNFRTDEYGGSLENRARLLREVIEDTKDAVGDTCAVPVRIAMSEFIGSAGLEPAEVEDAIAMMAELPDLWDLSLSDWSKDSQTSRFSEEGFQEPYIKGVKKLTTKPVVGVGRYTSPDTMVRVIKQGIMDMIGAARPSIADPYLPNKIRDGRLEDIRECIGCNVCVTHDYTMTPLRCTQNPSMGEEWRRGWHPELIRPKEEDRHILVVGAGPSGLEAARALGQRGYQVTLADKASQPGGRVTRESRLPGLAAWARVRDWRLLQLDKLPNVSLYLESEMTPETVAELGADQVLVTTGAKWLRDLTGRHVVVPFHHPEACDVLTPDDLMAGRRPKAKDVVLFDDDHYYMGGVCAELLAKDGHQVTLVTPAAVASSFTKASLEQKAIQARLLKAGVKILANHAVVAIAEGHVTLECAYTGEASPLAAGSVVLVTARRPVDGLWQALAAAGLPATRAGDCLAPGTIAAAVHAGRRFAEEFGRPALDFLEIPFKREVTALS</sequence>
<dbReference type="GO" id="GO:0051536">
    <property type="term" value="F:iron-sulfur cluster binding"/>
    <property type="evidence" value="ECO:0007669"/>
    <property type="project" value="UniProtKB-KW"/>
</dbReference>
<keyword evidence="5" id="KW-0288">FMN</keyword>
<dbReference type="Proteomes" id="UP000248795">
    <property type="component" value="Unassembled WGS sequence"/>
</dbReference>
<name>A0A2W2BYY6_9HYPH</name>
<feature type="domain" description="NADH:flavin oxidoreductase/NADH oxidase N-terminal" evidence="10">
    <location>
        <begin position="10"/>
        <end position="338"/>
    </location>
</feature>
<dbReference type="Gene3D" id="3.50.50.60">
    <property type="entry name" value="FAD/NAD(P)-binding domain"/>
    <property type="match status" value="1"/>
</dbReference>